<dbReference type="InterPro" id="IPR050100">
    <property type="entry name" value="TRAFAC_GTPase_members"/>
</dbReference>
<dbReference type="NCBIfam" id="NF008969">
    <property type="entry name" value="PRK12317.1"/>
    <property type="match status" value="1"/>
</dbReference>
<name>A0A194ALQ1_PINFU</name>
<evidence type="ECO:0000256" key="7">
    <source>
        <dbReference type="RuleBase" id="RU000325"/>
    </source>
</evidence>
<evidence type="ECO:0000256" key="3">
    <source>
        <dbReference type="ARBA" id="ARBA00022741"/>
    </source>
</evidence>
<reference evidence="9" key="1">
    <citation type="submission" date="2016-03" db="EMBL/GenBank/DDBJ databases">
        <authorList>
            <person name="Ploux O."/>
        </authorList>
    </citation>
    <scope>NUCLEOTIDE SEQUENCE</scope>
    <source>
        <tissue evidence="9">Mantle</tissue>
    </source>
</reference>
<dbReference type="CDD" id="cd03693">
    <property type="entry name" value="EF1_alpha_II"/>
    <property type="match status" value="1"/>
</dbReference>
<evidence type="ECO:0000256" key="2">
    <source>
        <dbReference type="ARBA" id="ARBA00022553"/>
    </source>
</evidence>
<keyword evidence="3 7" id="KW-0547">Nucleotide-binding</keyword>
<dbReference type="Gene3D" id="2.40.30.10">
    <property type="entry name" value="Translation factors"/>
    <property type="match status" value="2"/>
</dbReference>
<dbReference type="SUPFAM" id="SSF52540">
    <property type="entry name" value="P-loop containing nucleoside triphosphate hydrolases"/>
    <property type="match status" value="1"/>
</dbReference>
<evidence type="ECO:0000256" key="5">
    <source>
        <dbReference type="ARBA" id="ARBA00022917"/>
    </source>
</evidence>
<dbReference type="InterPro" id="IPR009001">
    <property type="entry name" value="Transl_elong_EF1A/Init_IF2_C"/>
</dbReference>
<dbReference type="InterPro" id="IPR027417">
    <property type="entry name" value="P-loop_NTPase"/>
</dbReference>
<dbReference type="PANTHER" id="PTHR23115">
    <property type="entry name" value="TRANSLATION FACTOR"/>
    <property type="match status" value="1"/>
</dbReference>
<dbReference type="InterPro" id="IPR031157">
    <property type="entry name" value="G_TR_CS"/>
</dbReference>
<comment type="similarity">
    <text evidence="1 7">Belongs to the TRAFAC class translation factor GTPase superfamily. Classic translation factor GTPase family. EF-Tu/EF-1A subfamily.</text>
</comment>
<dbReference type="PROSITE" id="PS51722">
    <property type="entry name" value="G_TR_2"/>
    <property type="match status" value="1"/>
</dbReference>
<dbReference type="InterPro" id="IPR054696">
    <property type="entry name" value="GTP-eEF1A_C"/>
</dbReference>
<evidence type="ECO:0000256" key="6">
    <source>
        <dbReference type="ARBA" id="ARBA00023134"/>
    </source>
</evidence>
<keyword evidence="2" id="KW-0597">Phosphoprotein</keyword>
<accession>A0A194ALQ1</accession>
<proteinExistence type="inferred from homology"/>
<feature type="domain" description="Tr-type G" evidence="8">
    <location>
        <begin position="5"/>
        <end position="242"/>
    </location>
</feature>
<dbReference type="Pfam" id="PF22594">
    <property type="entry name" value="GTP-eEF1A_C"/>
    <property type="match status" value="1"/>
</dbReference>
<dbReference type="GO" id="GO:0003924">
    <property type="term" value="F:GTPase activity"/>
    <property type="evidence" value="ECO:0007669"/>
    <property type="project" value="UniProtKB-UniRule"/>
</dbReference>
<dbReference type="AlphaFoldDB" id="A0A194ALQ1"/>
<keyword evidence="6 7" id="KW-0342">GTP-binding</keyword>
<dbReference type="InterPro" id="IPR004161">
    <property type="entry name" value="EFTu-like_2"/>
</dbReference>
<dbReference type="GO" id="GO:0003746">
    <property type="term" value="F:translation elongation factor activity"/>
    <property type="evidence" value="ECO:0007669"/>
    <property type="project" value="UniProtKB-UniRule"/>
</dbReference>
<evidence type="ECO:0000256" key="4">
    <source>
        <dbReference type="ARBA" id="ARBA00022768"/>
    </source>
</evidence>
<keyword evidence="4 7" id="KW-0251">Elongation factor</keyword>
<dbReference type="FunFam" id="2.40.30.10:FF:000168">
    <property type="entry name" value="Elongation factor 1-alpha 2"/>
    <property type="match status" value="1"/>
</dbReference>
<dbReference type="CDD" id="cd03705">
    <property type="entry name" value="EF1_alpha_III"/>
    <property type="match status" value="1"/>
</dbReference>
<protein>
    <recommendedName>
        <fullName evidence="7">Elongation factor 1-alpha</fullName>
    </recommendedName>
</protein>
<dbReference type="SUPFAM" id="SSF50447">
    <property type="entry name" value="Translation proteins"/>
    <property type="match status" value="1"/>
</dbReference>
<dbReference type="Gene3D" id="3.40.50.300">
    <property type="entry name" value="P-loop containing nucleotide triphosphate hydrolases"/>
    <property type="match status" value="1"/>
</dbReference>
<dbReference type="InterPro" id="IPR004539">
    <property type="entry name" value="Transl_elong_EF1A_euk/arc"/>
</dbReference>
<dbReference type="PROSITE" id="PS00301">
    <property type="entry name" value="G_TR_1"/>
    <property type="match status" value="1"/>
</dbReference>
<dbReference type="Pfam" id="PF00009">
    <property type="entry name" value="GTP_EFTU"/>
    <property type="match status" value="1"/>
</dbReference>
<dbReference type="CDD" id="cd01883">
    <property type="entry name" value="EF1_alpha"/>
    <property type="match status" value="1"/>
</dbReference>
<dbReference type="PRINTS" id="PR00315">
    <property type="entry name" value="ELONGATNFCT"/>
</dbReference>
<dbReference type="GO" id="GO:0005525">
    <property type="term" value="F:GTP binding"/>
    <property type="evidence" value="ECO:0007669"/>
    <property type="project" value="UniProtKB-UniRule"/>
</dbReference>
<dbReference type="FunFam" id="3.40.50.300:FF:000090">
    <property type="entry name" value="Elongation factor 1-alpha"/>
    <property type="match status" value="1"/>
</dbReference>
<keyword evidence="5" id="KW-0648">Protein biosynthesis</keyword>
<dbReference type="SUPFAM" id="SSF50465">
    <property type="entry name" value="EF-Tu/eEF-1alpha/eIF2-gamma C-terminal domain"/>
    <property type="match status" value="1"/>
</dbReference>
<evidence type="ECO:0000259" key="8">
    <source>
        <dbReference type="PROSITE" id="PS51722"/>
    </source>
</evidence>
<comment type="function">
    <text evidence="7">This protein promotes the GTP-dependent binding of aminoacyl-tRNA to the A-site of ribosomes during protein biosynthesis.</text>
</comment>
<dbReference type="Pfam" id="PF03144">
    <property type="entry name" value="GTP_EFTU_D2"/>
    <property type="match status" value="1"/>
</dbReference>
<dbReference type="InterPro" id="IPR009000">
    <property type="entry name" value="Transl_B-barrel_sf"/>
</dbReference>
<evidence type="ECO:0000256" key="1">
    <source>
        <dbReference type="ARBA" id="ARBA00007249"/>
    </source>
</evidence>
<dbReference type="FunFam" id="2.40.30.10:FF:000005">
    <property type="entry name" value="Elongation factor 1-alpha"/>
    <property type="match status" value="1"/>
</dbReference>
<evidence type="ECO:0000313" key="9">
    <source>
        <dbReference type="EMBL" id="JAS03455.1"/>
    </source>
</evidence>
<organism evidence="9">
    <name type="scientific">Pinctada fucata</name>
    <name type="common">Akoya pearl oyster</name>
    <name type="synonym">Pinctada imbricata fucata</name>
    <dbReference type="NCBI Taxonomy" id="50426"/>
    <lineage>
        <taxon>Eukaryota</taxon>
        <taxon>Metazoa</taxon>
        <taxon>Spiralia</taxon>
        <taxon>Lophotrochozoa</taxon>
        <taxon>Mollusca</taxon>
        <taxon>Bivalvia</taxon>
        <taxon>Autobranchia</taxon>
        <taxon>Pteriomorphia</taxon>
        <taxon>Pterioida</taxon>
        <taxon>Pterioidea</taxon>
        <taxon>Pteriidae</taxon>
        <taxon>Pinctada</taxon>
    </lineage>
</organism>
<dbReference type="EMBL" id="GELH01000817">
    <property type="protein sequence ID" value="JAS03455.1"/>
    <property type="molecule type" value="Transcribed_RNA"/>
</dbReference>
<dbReference type="EMBL" id="GELH01000818">
    <property type="protein sequence ID" value="JAS03454.1"/>
    <property type="molecule type" value="Transcribed_RNA"/>
</dbReference>
<sequence length="461" mass="50464">MGKEKTHINIVVIGHVDSGKSTTTGHLIYKCGGIDKRTIEKFEKEAAEMGKGSFKYAWVLDKLKAERERGITIDIALWKFETTKYYITIIDAPGHRDFIKNMITGTSQADCAVLIVAAGVGEFEAGISKNGQTREHALLAFTLGVKQLIVGVNKMDSTEPAYSEARFTEIEKEVSAYVKKIGYNPKNVAFVPISGWHGDNMLEESDNMKWFKGWSIERKEGNASGKTLFNALDAILPPQRPTEKPLRLPLQDVYKIGGIGTVPVGRVETGILKPGMVVTFAPVNVTTEVKSVEMHHESLPEALPGDNVGFNVKNVSVKDVKRGNVAGDSKSDPPKGAKTFYAQVIILNHPGEIRSGYAPVLDCHTAHIACKFTEIKEKVDRRSGKKLEDNPKFVKSGDAAMVDMTPQKPMCVEAFSEYAPLGRFAVRDMRQTVAVGVVKSVEKAEATGGKVTKAAQKAQKK</sequence>
<dbReference type="InterPro" id="IPR000795">
    <property type="entry name" value="T_Tr_GTP-bd_dom"/>
</dbReference>
<dbReference type="HAMAP" id="MF_00118_A">
    <property type="entry name" value="EF_Tu_A"/>
    <property type="match status" value="1"/>
</dbReference>
<dbReference type="NCBIfam" id="TIGR00483">
    <property type="entry name" value="EF-1_alpha"/>
    <property type="match status" value="1"/>
</dbReference>